<organism evidence="2 3">
    <name type="scientific">Candidatus Roizmanbacteria bacterium RIFCSPHIGHO2_02_FULL_40_9</name>
    <dbReference type="NCBI Taxonomy" id="1802042"/>
    <lineage>
        <taxon>Bacteria</taxon>
        <taxon>Candidatus Roizmaniibacteriota</taxon>
    </lineage>
</organism>
<dbReference type="AlphaFoldDB" id="A0A1F7HCW7"/>
<feature type="transmembrane region" description="Helical" evidence="1">
    <location>
        <begin position="20"/>
        <end position="45"/>
    </location>
</feature>
<sequence>MSISVNLLQDRRNYTKVQLIFKVIRFITVGAGIVSLSSLFILFLLQRNIQTAISARELKQKQLELEIKQYKSSEEKIQELQSKLGYISSITKNEPPYDVYYEILKKHFTVSTDSGSLKNVHIDKSLTTDVLLTFPDILALSKFLDYAESSDFQKDFETISLGAIALSDAQSKELLVSINVTFKKEYR</sequence>
<gene>
    <name evidence="2" type="ORF">A3D06_01850</name>
</gene>
<accession>A0A1F7HCW7</accession>
<evidence type="ECO:0000313" key="3">
    <source>
        <dbReference type="Proteomes" id="UP000177027"/>
    </source>
</evidence>
<name>A0A1F7HCW7_9BACT</name>
<dbReference type="EMBL" id="MFZS01000036">
    <property type="protein sequence ID" value="OGK28582.1"/>
    <property type="molecule type" value="Genomic_DNA"/>
</dbReference>
<protein>
    <submittedName>
        <fullName evidence="2">Uncharacterized protein</fullName>
    </submittedName>
</protein>
<keyword evidence="1" id="KW-1133">Transmembrane helix</keyword>
<proteinExistence type="predicted"/>
<dbReference type="Proteomes" id="UP000177027">
    <property type="component" value="Unassembled WGS sequence"/>
</dbReference>
<evidence type="ECO:0000256" key="1">
    <source>
        <dbReference type="SAM" id="Phobius"/>
    </source>
</evidence>
<reference evidence="2 3" key="1">
    <citation type="journal article" date="2016" name="Nat. Commun.">
        <title>Thousands of microbial genomes shed light on interconnected biogeochemical processes in an aquifer system.</title>
        <authorList>
            <person name="Anantharaman K."/>
            <person name="Brown C.T."/>
            <person name="Hug L.A."/>
            <person name="Sharon I."/>
            <person name="Castelle C.J."/>
            <person name="Probst A.J."/>
            <person name="Thomas B.C."/>
            <person name="Singh A."/>
            <person name="Wilkins M.J."/>
            <person name="Karaoz U."/>
            <person name="Brodie E.L."/>
            <person name="Williams K.H."/>
            <person name="Hubbard S.S."/>
            <person name="Banfield J.F."/>
        </authorList>
    </citation>
    <scope>NUCLEOTIDE SEQUENCE [LARGE SCALE GENOMIC DNA]</scope>
</reference>
<keyword evidence="1" id="KW-0472">Membrane</keyword>
<comment type="caution">
    <text evidence="2">The sequence shown here is derived from an EMBL/GenBank/DDBJ whole genome shotgun (WGS) entry which is preliminary data.</text>
</comment>
<keyword evidence="1" id="KW-0812">Transmembrane</keyword>
<evidence type="ECO:0000313" key="2">
    <source>
        <dbReference type="EMBL" id="OGK28582.1"/>
    </source>
</evidence>